<protein>
    <submittedName>
        <fullName evidence="1">Uncharacterized protein</fullName>
    </submittedName>
</protein>
<name>A0ACC1MJV0_9APHY</name>
<reference evidence="1" key="1">
    <citation type="submission" date="2022-08" db="EMBL/GenBank/DDBJ databases">
        <title>Genome Sequence of Pycnoporus sanguineus.</title>
        <authorList>
            <person name="Buettner E."/>
        </authorList>
    </citation>
    <scope>NUCLEOTIDE SEQUENCE</scope>
    <source>
        <strain evidence="1">CG-C14</strain>
    </source>
</reference>
<evidence type="ECO:0000313" key="1">
    <source>
        <dbReference type="EMBL" id="KAJ2967295.1"/>
    </source>
</evidence>
<evidence type="ECO:0000313" key="2">
    <source>
        <dbReference type="Proteomes" id="UP001144978"/>
    </source>
</evidence>
<gene>
    <name evidence="1" type="ORF">NUW54_g13543</name>
</gene>
<organism evidence="1 2">
    <name type="scientific">Trametes sanguinea</name>
    <dbReference type="NCBI Taxonomy" id="158606"/>
    <lineage>
        <taxon>Eukaryota</taxon>
        <taxon>Fungi</taxon>
        <taxon>Dikarya</taxon>
        <taxon>Basidiomycota</taxon>
        <taxon>Agaricomycotina</taxon>
        <taxon>Agaricomycetes</taxon>
        <taxon>Polyporales</taxon>
        <taxon>Polyporaceae</taxon>
        <taxon>Trametes</taxon>
    </lineage>
</organism>
<dbReference type="Proteomes" id="UP001144978">
    <property type="component" value="Unassembled WGS sequence"/>
</dbReference>
<sequence>MVGVSFELPTNVREAIPESVLRGHLARCPVEASGYDRHLLFRSEALFPHRTLYVEEEVEDEQAEEEEEPFPPRAERKEPVDIDDPWRGPATYAEDFYSGGDLPASSAKHGDPHVLPNEGDDPQAAEDEQAVHSTEARVQEDDDGEASTSQRRRPTSQIHGRVRARLPRTSTLAEMRSLTPQRGSRLHI</sequence>
<dbReference type="EMBL" id="JANSHE010006367">
    <property type="protein sequence ID" value="KAJ2967295.1"/>
    <property type="molecule type" value="Genomic_DNA"/>
</dbReference>
<comment type="caution">
    <text evidence="1">The sequence shown here is derived from an EMBL/GenBank/DDBJ whole genome shotgun (WGS) entry which is preliminary data.</text>
</comment>
<accession>A0ACC1MJV0</accession>
<keyword evidence="2" id="KW-1185">Reference proteome</keyword>
<proteinExistence type="predicted"/>